<dbReference type="CDD" id="cd01164">
    <property type="entry name" value="FruK_PfkB_like"/>
    <property type="match status" value="1"/>
</dbReference>
<comment type="pathway">
    <text evidence="6">Carbohydrate metabolism; D-tagatose 6-phosphate degradation; D-glyceraldehyde 3-phosphate and glycerone phosphate from D-tagatose 6-phosphate: step 1/2.</text>
</comment>
<evidence type="ECO:0000256" key="6">
    <source>
        <dbReference type="PIRNR" id="PIRNR000535"/>
    </source>
</evidence>
<dbReference type="NCBIfam" id="TIGR03168">
    <property type="entry name" value="1-PFK"/>
    <property type="match status" value="1"/>
</dbReference>
<dbReference type="GO" id="GO:0009024">
    <property type="term" value="F:tagatose-6-phosphate kinase activity"/>
    <property type="evidence" value="ECO:0007669"/>
    <property type="project" value="UniProtKB-EC"/>
</dbReference>
<dbReference type="GO" id="GO:0044281">
    <property type="term" value="P:small molecule metabolic process"/>
    <property type="evidence" value="ECO:0007669"/>
    <property type="project" value="UniProtKB-ARBA"/>
</dbReference>
<dbReference type="PANTHER" id="PTHR46566">
    <property type="entry name" value="1-PHOSPHOFRUCTOKINASE-RELATED"/>
    <property type="match status" value="1"/>
</dbReference>
<feature type="domain" description="Carbohydrate kinase PfkB" evidence="7">
    <location>
        <begin position="12"/>
        <end position="288"/>
    </location>
</feature>
<dbReference type="InterPro" id="IPR011611">
    <property type="entry name" value="PfkB_dom"/>
</dbReference>
<dbReference type="GO" id="GO:0005524">
    <property type="term" value="F:ATP binding"/>
    <property type="evidence" value="ECO:0007669"/>
    <property type="project" value="UniProtKB-KW"/>
</dbReference>
<dbReference type="UniPathway" id="UPA00704">
    <property type="reaction ID" value="UER00715"/>
</dbReference>
<comment type="caution">
    <text evidence="8">The sequence shown here is derived from an EMBL/GenBank/DDBJ whole genome shotgun (WGS) entry which is preliminary data.</text>
</comment>
<evidence type="ECO:0000256" key="2">
    <source>
        <dbReference type="ARBA" id="ARBA00022679"/>
    </source>
</evidence>
<evidence type="ECO:0000256" key="1">
    <source>
        <dbReference type="ARBA" id="ARBA00005380"/>
    </source>
</evidence>
<dbReference type="PANTHER" id="PTHR46566:SF2">
    <property type="entry name" value="ATP-DEPENDENT 6-PHOSPHOFRUCTOKINASE ISOZYME 2"/>
    <property type="match status" value="1"/>
</dbReference>
<sequence length="308" mass="33419">MILVVNLNPSLDKIYNVDTLEYGQVMRTNKVQNTAGGKGTHVANVISILGGKCIVTGFLGGHIGAFIRGKLEKQQIINKCIHIEGETRSCLNIATIDGKQTEILEPGPIIKLEERNAFIQQYKELLKEVSLVVASGSLPQNLGSDFYQLLIELANDAGKRFLLDTSGEAFEKSLLARPFFIKPNKDEIESFTGRKIETIEDVVGELKTFIKKGIMMPTISLGKKGAVIAYNDKFYHVQPPVLEAVNAVGSGDAYVAGLAIGLDKNLSIEEIISLAAACGTANVLEAESGFVDINKVDNISKNINIELL</sequence>
<keyword evidence="5 6" id="KW-0067">ATP-binding</keyword>
<evidence type="ECO:0000256" key="3">
    <source>
        <dbReference type="ARBA" id="ARBA00022741"/>
    </source>
</evidence>
<dbReference type="GO" id="GO:2001059">
    <property type="term" value="P:D-tagatose 6-phosphate catabolic process"/>
    <property type="evidence" value="ECO:0007669"/>
    <property type="project" value="UniProtKB-UniPathway"/>
</dbReference>
<dbReference type="RefSeq" id="WP_183859589.1">
    <property type="nucleotide sequence ID" value="NZ_JACHFH010000005.1"/>
</dbReference>
<gene>
    <name evidence="8" type="ORF">HNR32_000643</name>
</gene>
<evidence type="ECO:0000313" key="9">
    <source>
        <dbReference type="Proteomes" id="UP000559117"/>
    </source>
</evidence>
<keyword evidence="6" id="KW-0423">Lactose metabolism</keyword>
<keyword evidence="9" id="KW-1185">Reference proteome</keyword>
<keyword evidence="4 8" id="KW-0418">Kinase</keyword>
<dbReference type="SUPFAM" id="SSF53613">
    <property type="entry name" value="Ribokinase-like"/>
    <property type="match status" value="1"/>
</dbReference>
<reference evidence="8 9" key="1">
    <citation type="submission" date="2020-08" db="EMBL/GenBank/DDBJ databases">
        <title>Genomic Encyclopedia of Type Strains, Phase IV (KMG-IV): sequencing the most valuable type-strain genomes for metagenomic binning, comparative biology and taxonomic classification.</title>
        <authorList>
            <person name="Goeker M."/>
        </authorList>
    </citation>
    <scope>NUCLEOTIDE SEQUENCE [LARGE SCALE GENOMIC DNA]</scope>
    <source>
        <strain evidence="8 9">DSM 24661</strain>
    </source>
</reference>
<dbReference type="GO" id="GO:0005988">
    <property type="term" value="P:lactose metabolic process"/>
    <property type="evidence" value="ECO:0007669"/>
    <property type="project" value="UniProtKB-KW"/>
</dbReference>
<dbReference type="InterPro" id="IPR022463">
    <property type="entry name" value="1-PFruKinase"/>
</dbReference>
<name>A0A840ULD4_9FIRM</name>
<dbReference type="EMBL" id="JACHFH010000005">
    <property type="protein sequence ID" value="MBB5335518.1"/>
    <property type="molecule type" value="Genomic_DNA"/>
</dbReference>
<dbReference type="GO" id="GO:0008662">
    <property type="term" value="F:1-phosphofructokinase activity"/>
    <property type="evidence" value="ECO:0007669"/>
    <property type="project" value="InterPro"/>
</dbReference>
<dbReference type="InterPro" id="IPR017583">
    <property type="entry name" value="Tagatose/fructose_Pkinase"/>
</dbReference>
<proteinExistence type="inferred from homology"/>
<dbReference type="InterPro" id="IPR029056">
    <property type="entry name" value="Ribokinase-like"/>
</dbReference>
<dbReference type="FunFam" id="3.40.1190.20:FF:000001">
    <property type="entry name" value="Phosphofructokinase"/>
    <property type="match status" value="1"/>
</dbReference>
<protein>
    <recommendedName>
        <fullName evidence="6">Tagatose-6-phosphate kinase</fullName>
        <ecNumber evidence="6">2.7.1.144</ecNumber>
    </recommendedName>
</protein>
<evidence type="ECO:0000259" key="7">
    <source>
        <dbReference type="Pfam" id="PF00294"/>
    </source>
</evidence>
<evidence type="ECO:0000256" key="5">
    <source>
        <dbReference type="ARBA" id="ARBA00022840"/>
    </source>
</evidence>
<dbReference type="NCBIfam" id="TIGR03828">
    <property type="entry name" value="pfkB"/>
    <property type="match status" value="1"/>
</dbReference>
<dbReference type="Pfam" id="PF00294">
    <property type="entry name" value="PfkB"/>
    <property type="match status" value="1"/>
</dbReference>
<dbReference type="AlphaFoldDB" id="A0A840ULD4"/>
<evidence type="ECO:0000313" key="8">
    <source>
        <dbReference type="EMBL" id="MBB5335518.1"/>
    </source>
</evidence>
<dbReference type="Gene3D" id="3.40.1190.20">
    <property type="match status" value="1"/>
</dbReference>
<dbReference type="PIRSF" id="PIRSF000535">
    <property type="entry name" value="1PFK/6PFK/LacC"/>
    <property type="match status" value="1"/>
</dbReference>
<comment type="similarity">
    <text evidence="1">Belongs to the carbohydrate kinase pfkB family.</text>
</comment>
<dbReference type="Proteomes" id="UP000559117">
    <property type="component" value="Unassembled WGS sequence"/>
</dbReference>
<keyword evidence="2 6" id="KW-0808">Transferase</keyword>
<accession>A0A840ULD4</accession>
<comment type="similarity">
    <text evidence="6">Belongs to the carbohydrate kinase PfkB family. LacC subfamily.</text>
</comment>
<comment type="catalytic activity">
    <reaction evidence="6">
        <text>D-tagatofuranose 6-phosphate + ATP = D-tagatofuranose 1,6-bisphosphate + ADP + H(+)</text>
        <dbReference type="Rhea" id="RHEA:12420"/>
        <dbReference type="ChEBI" id="CHEBI:15378"/>
        <dbReference type="ChEBI" id="CHEBI:30616"/>
        <dbReference type="ChEBI" id="CHEBI:58694"/>
        <dbReference type="ChEBI" id="CHEBI:58695"/>
        <dbReference type="ChEBI" id="CHEBI:456216"/>
        <dbReference type="EC" id="2.7.1.144"/>
    </reaction>
</comment>
<dbReference type="GO" id="GO:0005829">
    <property type="term" value="C:cytosol"/>
    <property type="evidence" value="ECO:0007669"/>
    <property type="project" value="TreeGrafter"/>
</dbReference>
<dbReference type="EC" id="2.7.1.144" evidence="6"/>
<organism evidence="8 9">
    <name type="scientific">Pectinatus brassicae</name>
    <dbReference type="NCBI Taxonomy" id="862415"/>
    <lineage>
        <taxon>Bacteria</taxon>
        <taxon>Bacillati</taxon>
        <taxon>Bacillota</taxon>
        <taxon>Negativicutes</taxon>
        <taxon>Selenomonadales</taxon>
        <taxon>Selenomonadaceae</taxon>
        <taxon>Pectinatus</taxon>
    </lineage>
</organism>
<evidence type="ECO:0000256" key="4">
    <source>
        <dbReference type="ARBA" id="ARBA00022777"/>
    </source>
</evidence>
<keyword evidence="3 6" id="KW-0547">Nucleotide-binding</keyword>
<dbReference type="GO" id="GO:0016052">
    <property type="term" value="P:carbohydrate catabolic process"/>
    <property type="evidence" value="ECO:0007669"/>
    <property type="project" value="UniProtKB-ARBA"/>
</dbReference>